<evidence type="ECO:0000313" key="2">
    <source>
        <dbReference type="Proteomes" id="UP001143856"/>
    </source>
</evidence>
<proteinExistence type="predicted"/>
<dbReference type="EMBL" id="JAPDGR010000239">
    <property type="protein sequence ID" value="KAJ2992967.1"/>
    <property type="molecule type" value="Genomic_DNA"/>
</dbReference>
<organism evidence="1 2">
    <name type="scientific">Xylaria curta</name>
    <dbReference type="NCBI Taxonomy" id="42375"/>
    <lineage>
        <taxon>Eukaryota</taxon>
        <taxon>Fungi</taxon>
        <taxon>Dikarya</taxon>
        <taxon>Ascomycota</taxon>
        <taxon>Pezizomycotina</taxon>
        <taxon>Sordariomycetes</taxon>
        <taxon>Xylariomycetidae</taxon>
        <taxon>Xylariales</taxon>
        <taxon>Xylariaceae</taxon>
        <taxon>Xylaria</taxon>
    </lineage>
</organism>
<accession>A0ACC1PIX5</accession>
<keyword evidence="2" id="KW-1185">Reference proteome</keyword>
<dbReference type="Proteomes" id="UP001143856">
    <property type="component" value="Unassembled WGS sequence"/>
</dbReference>
<protein>
    <submittedName>
        <fullName evidence="1">Uncharacterized protein</fullName>
    </submittedName>
</protein>
<evidence type="ECO:0000313" key="1">
    <source>
        <dbReference type="EMBL" id="KAJ2992967.1"/>
    </source>
</evidence>
<name>A0ACC1PIX5_9PEZI</name>
<reference evidence="1" key="1">
    <citation type="submission" date="2022-10" db="EMBL/GenBank/DDBJ databases">
        <title>Genome Sequence of Xylaria curta.</title>
        <authorList>
            <person name="Buettner E."/>
        </authorList>
    </citation>
    <scope>NUCLEOTIDE SEQUENCE</scope>
    <source>
        <strain evidence="1">Babe10</strain>
    </source>
</reference>
<comment type="caution">
    <text evidence="1">The sequence shown here is derived from an EMBL/GenBank/DDBJ whole genome shotgun (WGS) entry which is preliminary data.</text>
</comment>
<gene>
    <name evidence="1" type="ORF">NUW58_g1990</name>
</gene>
<sequence>MSSTPIGELPENLRRVLGKTPGTPENDSDGWSTNLDSDNDDVLVIGIDFGTTFSGVAWATAADFKSKTDQINIITNWPGCGREEGKAPSEIFYEYGEMSWGYLVPADGDPVRWFKLLLVQEEDLDPTLRSSEFILRARQFMRVEGKTAVDLITDYLRVLWAHTLETIAKARGQSVLDALRFHVVITVPAIWKGYARRDMKQAAQNAGILADRLAGETHLSFVPEPEAAALSTLSEPGRKVSKGDIFLVCDAGGGTVDLITYLVSNTNPITMEEAVEGQGGLCGGIFVDQAFEVKCKKCLGRRWDRLSKNDINDVMRQDWERGVKPQFMPSLDRDYPIRVPAGAFPDGNTSDNKCDPIIKNARMMFTRDHIKDIFDGVFKDIDNLIDDQIQSAKAKEASITGIILVGGFGASPYLYEHLRNRYKASGIDILQSGGMRPRTAICRGAVTKGFLDIASQGQSDSLDVDTLPIKVISTIARASYGAGYKCQFIPGTHEEIDKSWDEDECMDMAKNQMEWYLKRGKVSTKNTVRHSFYRTFRSDFGGSISVNIESCDEKTPPSRRTDMVKRMCSINSKIDIPFSKLKSWVNPNGKTLKKLEYDIEMVPSGAAVEFNVYVEGRKMGASKVAVTFE</sequence>